<evidence type="ECO:0000313" key="3">
    <source>
        <dbReference type="Proteomes" id="UP001153328"/>
    </source>
</evidence>
<evidence type="ECO:0000313" key="2">
    <source>
        <dbReference type="EMBL" id="CAG7645117.1"/>
    </source>
</evidence>
<keyword evidence="3" id="KW-1185">Reference proteome</keyword>
<evidence type="ECO:0000256" key="1">
    <source>
        <dbReference type="SAM" id="MobiDB-lite"/>
    </source>
</evidence>
<keyword evidence="2" id="KW-0378">Hydrolase</keyword>
<dbReference type="GO" id="GO:0016787">
    <property type="term" value="F:hydrolase activity"/>
    <property type="evidence" value="ECO:0007669"/>
    <property type="project" value="UniProtKB-KW"/>
</dbReference>
<gene>
    <name evidence="2" type="ORF">SBRY_40075</name>
</gene>
<dbReference type="Proteomes" id="UP001153328">
    <property type="component" value="Unassembled WGS sequence"/>
</dbReference>
<feature type="compositionally biased region" description="Basic and acidic residues" evidence="1">
    <location>
        <begin position="41"/>
        <end position="73"/>
    </location>
</feature>
<sequence>MGQPPRHRDAARQPRTRRGHRVVGPRPPLTLPPRAGRPPGRHADHAGPRRTGRADQTDQARRTDRTGHKDQARRTVPAGRPTTSCPPPVRPPYD</sequence>
<organism evidence="2 3">
    <name type="scientific">Actinacidiphila bryophytorum</name>
    <dbReference type="NCBI Taxonomy" id="1436133"/>
    <lineage>
        <taxon>Bacteria</taxon>
        <taxon>Bacillati</taxon>
        <taxon>Actinomycetota</taxon>
        <taxon>Actinomycetes</taxon>
        <taxon>Kitasatosporales</taxon>
        <taxon>Streptomycetaceae</taxon>
        <taxon>Actinacidiphila</taxon>
    </lineage>
</organism>
<feature type="compositionally biased region" description="Basic and acidic residues" evidence="1">
    <location>
        <begin position="1"/>
        <end position="12"/>
    </location>
</feature>
<feature type="region of interest" description="Disordered" evidence="1">
    <location>
        <begin position="1"/>
        <end position="94"/>
    </location>
</feature>
<accession>A0A9W4H262</accession>
<proteinExistence type="predicted"/>
<reference evidence="2" key="1">
    <citation type="submission" date="2021-06" db="EMBL/GenBank/DDBJ databases">
        <authorList>
            <person name="Arsene-Ploetze F."/>
        </authorList>
    </citation>
    <scope>NUCLEOTIDE SEQUENCE</scope>
    <source>
        <strain evidence="2">SBRY1</strain>
    </source>
</reference>
<comment type="caution">
    <text evidence="2">The sequence shown here is derived from an EMBL/GenBank/DDBJ whole genome shotgun (WGS) entry which is preliminary data.</text>
</comment>
<protein>
    <submittedName>
        <fullName evidence="2">Adenosylhomocysteinase</fullName>
        <ecNumber evidence="2">3.3.1.1</ecNumber>
    </submittedName>
</protein>
<feature type="compositionally biased region" description="Basic residues" evidence="1">
    <location>
        <begin position="14"/>
        <end position="23"/>
    </location>
</feature>
<feature type="compositionally biased region" description="Pro residues" evidence="1">
    <location>
        <begin position="84"/>
        <end position="94"/>
    </location>
</feature>
<dbReference type="EC" id="3.3.1.1" evidence="2"/>
<dbReference type="EMBL" id="CAJVAX010000018">
    <property type="protein sequence ID" value="CAG7645117.1"/>
    <property type="molecule type" value="Genomic_DNA"/>
</dbReference>
<dbReference type="AlphaFoldDB" id="A0A9W4H262"/>
<name>A0A9W4H262_9ACTN</name>